<reference evidence="2" key="1">
    <citation type="submission" date="2023-06" db="EMBL/GenBank/DDBJ databases">
        <title>Genome-scale phylogeny and comparative genomics of the fungal order Sordariales.</title>
        <authorList>
            <consortium name="Lawrence Berkeley National Laboratory"/>
            <person name="Hensen N."/>
            <person name="Bonometti L."/>
            <person name="Westerberg I."/>
            <person name="Brannstrom I.O."/>
            <person name="Guillou S."/>
            <person name="Cros-Aarteil S."/>
            <person name="Calhoun S."/>
            <person name="Haridas S."/>
            <person name="Kuo A."/>
            <person name="Mondo S."/>
            <person name="Pangilinan J."/>
            <person name="Riley R."/>
            <person name="LaButti K."/>
            <person name="Andreopoulos B."/>
            <person name="Lipzen A."/>
            <person name="Chen C."/>
            <person name="Yanf M."/>
            <person name="Daum C."/>
            <person name="Ng V."/>
            <person name="Clum A."/>
            <person name="Steindorff A."/>
            <person name="Ohm R."/>
            <person name="Martin F."/>
            <person name="Silar P."/>
            <person name="Natvig D."/>
            <person name="Lalanne C."/>
            <person name="Gautier V."/>
            <person name="Ament-velasquez S.L."/>
            <person name="Kruys A."/>
            <person name="Hutchinson M.I."/>
            <person name="Powell A.J."/>
            <person name="Barry K."/>
            <person name="Miller A.N."/>
            <person name="Grigoriev I.V."/>
            <person name="Debuchy R."/>
            <person name="Gladieux P."/>
            <person name="Thoren M.H."/>
            <person name="Johannesson H."/>
        </authorList>
    </citation>
    <scope>NUCLEOTIDE SEQUENCE</scope>
    <source>
        <strain evidence="2">SMH2392-1A</strain>
    </source>
</reference>
<dbReference type="EMBL" id="JAUIRO010000008">
    <property type="protein sequence ID" value="KAK0704046.1"/>
    <property type="molecule type" value="Genomic_DNA"/>
</dbReference>
<protein>
    <submittedName>
        <fullName evidence="2">Uncharacterized protein</fullName>
    </submittedName>
</protein>
<name>A0AA40DJV8_9PEZI</name>
<proteinExistence type="predicted"/>
<dbReference type="Proteomes" id="UP001172101">
    <property type="component" value="Unassembled WGS sequence"/>
</dbReference>
<feature type="compositionally biased region" description="Basic and acidic residues" evidence="1">
    <location>
        <begin position="20"/>
        <end position="36"/>
    </location>
</feature>
<comment type="caution">
    <text evidence="2">The sequence shown here is derived from an EMBL/GenBank/DDBJ whole genome shotgun (WGS) entry which is preliminary data.</text>
</comment>
<evidence type="ECO:0000313" key="3">
    <source>
        <dbReference type="Proteomes" id="UP001172101"/>
    </source>
</evidence>
<dbReference type="AlphaFoldDB" id="A0AA40DJV8"/>
<gene>
    <name evidence="2" type="ORF">B0T26DRAFT_521618</name>
</gene>
<keyword evidence="3" id="KW-1185">Reference proteome</keyword>
<sequence length="54" mass="5818">MLFNLALGQIPDVPPYDQDPTGKSENTDCGRTDADQGSRGQATRGLFTPLPKII</sequence>
<organism evidence="2 3">
    <name type="scientific">Lasiosphaeria miniovina</name>
    <dbReference type="NCBI Taxonomy" id="1954250"/>
    <lineage>
        <taxon>Eukaryota</taxon>
        <taxon>Fungi</taxon>
        <taxon>Dikarya</taxon>
        <taxon>Ascomycota</taxon>
        <taxon>Pezizomycotina</taxon>
        <taxon>Sordariomycetes</taxon>
        <taxon>Sordariomycetidae</taxon>
        <taxon>Sordariales</taxon>
        <taxon>Lasiosphaeriaceae</taxon>
        <taxon>Lasiosphaeria</taxon>
    </lineage>
</organism>
<feature type="region of interest" description="Disordered" evidence="1">
    <location>
        <begin position="1"/>
        <end position="54"/>
    </location>
</feature>
<dbReference type="RefSeq" id="XP_060290905.1">
    <property type="nucleotide sequence ID" value="XM_060435479.1"/>
</dbReference>
<dbReference type="GeneID" id="85318749"/>
<evidence type="ECO:0000313" key="2">
    <source>
        <dbReference type="EMBL" id="KAK0704046.1"/>
    </source>
</evidence>
<evidence type="ECO:0000256" key="1">
    <source>
        <dbReference type="SAM" id="MobiDB-lite"/>
    </source>
</evidence>
<accession>A0AA40DJV8</accession>